<evidence type="ECO:0000259" key="2">
    <source>
        <dbReference type="Pfam" id="PF03109"/>
    </source>
</evidence>
<dbReference type="InterPro" id="IPR011009">
    <property type="entry name" value="Kinase-like_dom_sf"/>
</dbReference>
<dbReference type="InterPro" id="IPR050154">
    <property type="entry name" value="UbiB_kinase"/>
</dbReference>
<evidence type="ECO:0000313" key="4">
    <source>
        <dbReference type="Proteomes" id="UP001162640"/>
    </source>
</evidence>
<evidence type="ECO:0000313" key="3">
    <source>
        <dbReference type="EMBL" id="GMH95479.1"/>
    </source>
</evidence>
<dbReference type="AlphaFoldDB" id="A0A9W7EWT8"/>
<feature type="non-terminal residue" evidence="3">
    <location>
        <position position="1"/>
    </location>
</feature>
<dbReference type="PANTHER" id="PTHR10566">
    <property type="entry name" value="CHAPERONE-ACTIVITY OF BC1 COMPLEX CABC1 -RELATED"/>
    <property type="match status" value="1"/>
</dbReference>
<name>A0A9W7EWT8_9STRA</name>
<feature type="domain" description="ABC1 atypical kinase-like" evidence="2">
    <location>
        <begin position="85"/>
        <end position="327"/>
    </location>
</feature>
<proteinExistence type="inferred from homology"/>
<dbReference type="EMBL" id="BLQM01000609">
    <property type="protein sequence ID" value="GMH95479.1"/>
    <property type="molecule type" value="Genomic_DNA"/>
</dbReference>
<comment type="caution">
    <text evidence="3">The sequence shown here is derived from an EMBL/GenBank/DDBJ whole genome shotgun (WGS) entry which is preliminary data.</text>
</comment>
<dbReference type="PANTHER" id="PTHR10566:SF113">
    <property type="entry name" value="PROTEIN ACTIVITY OF BC1 COMPLEX KINASE 7, CHLOROPLASTIC"/>
    <property type="match status" value="1"/>
</dbReference>
<sequence>NANALRRNAEIWKFALKSVFASLKPRKLKKKGASQEEIKAAQKDAATFIRDGLLRLGPSFVKLGQVVSTRTDVLPASVIEVLKSLQDDVPPFSGEKAKRIVQQELNLTPADFAAKFKAEPLAAASLGQVHTAFVNGKKVAVKVQRSGLKDLFDVDLKNLKKIATLLNNFDPKTDGADRNWVKIYEESERLLYLEIDYLNEANNAIRFKKDFEEIDYVRVPSVYLNLSTERVLTMEFIESFKLTDIERIDRLNLDKTVLAKHTADSFLRQIVETGFFHCDPHPGNLCVDTSGNLVYYDFGMMDELKPNVREGFRTFCTALFAQNAKMLVDGVEEAGVLAGNADRLAVEKLARYFMRQFKDTQLGKSGNGIKETVGTDLQTLTENNVFRFPSTFTFIFRAFASIDGIGKGLDETYDIGQLAQPFIEKFTEVRKGYKSDFDKNLSIFSKATGLNPTDVETAVSSPRRIRYVEETLRQMEEGNLKIRVRSLENEKQLERMALTQSNMLNLLIASLALNVAATVGSPVVTAAAGLGAAKFALAAFTGNAKIKKFDKTQAKFTNTKFQGEE</sequence>
<dbReference type="InterPro" id="IPR004147">
    <property type="entry name" value="ABC1_dom"/>
</dbReference>
<reference evidence="4" key="1">
    <citation type="journal article" date="2023" name="Commun. Biol.">
        <title>Genome analysis of Parmales, the sister group of diatoms, reveals the evolutionary specialization of diatoms from phago-mixotrophs to photoautotrophs.</title>
        <authorList>
            <person name="Ban H."/>
            <person name="Sato S."/>
            <person name="Yoshikawa S."/>
            <person name="Yamada K."/>
            <person name="Nakamura Y."/>
            <person name="Ichinomiya M."/>
            <person name="Sato N."/>
            <person name="Blanc-Mathieu R."/>
            <person name="Endo H."/>
            <person name="Kuwata A."/>
            <person name="Ogata H."/>
        </authorList>
    </citation>
    <scope>NUCLEOTIDE SEQUENCE [LARGE SCALE GENOMIC DNA]</scope>
</reference>
<dbReference type="Proteomes" id="UP001162640">
    <property type="component" value="Unassembled WGS sequence"/>
</dbReference>
<organism evidence="3 4">
    <name type="scientific">Triparma laevis f. inornata</name>
    <dbReference type="NCBI Taxonomy" id="1714386"/>
    <lineage>
        <taxon>Eukaryota</taxon>
        <taxon>Sar</taxon>
        <taxon>Stramenopiles</taxon>
        <taxon>Ochrophyta</taxon>
        <taxon>Bolidophyceae</taxon>
        <taxon>Parmales</taxon>
        <taxon>Triparmaceae</taxon>
        <taxon>Triparma</taxon>
    </lineage>
</organism>
<accession>A0A9W7EWT8</accession>
<feature type="non-terminal residue" evidence="3">
    <location>
        <position position="565"/>
    </location>
</feature>
<dbReference type="CDD" id="cd05121">
    <property type="entry name" value="ABC1_ADCK3-like"/>
    <property type="match status" value="1"/>
</dbReference>
<gene>
    <name evidence="3" type="ORF">TL16_g13170</name>
</gene>
<evidence type="ECO:0000256" key="1">
    <source>
        <dbReference type="ARBA" id="ARBA00009670"/>
    </source>
</evidence>
<dbReference type="Pfam" id="PF03109">
    <property type="entry name" value="ABC1"/>
    <property type="match status" value="1"/>
</dbReference>
<comment type="similarity">
    <text evidence="1">Belongs to the protein kinase superfamily. ADCK protein kinase family.</text>
</comment>
<protein>
    <recommendedName>
        <fullName evidence="2">ABC1 atypical kinase-like domain-containing protein</fullName>
    </recommendedName>
</protein>
<dbReference type="SUPFAM" id="SSF56112">
    <property type="entry name" value="Protein kinase-like (PK-like)"/>
    <property type="match status" value="1"/>
</dbReference>